<keyword evidence="1" id="KW-1133">Transmembrane helix</keyword>
<keyword evidence="1" id="KW-0812">Transmembrane</keyword>
<proteinExistence type="predicted"/>
<keyword evidence="3" id="KW-1185">Reference proteome</keyword>
<evidence type="ECO:0000256" key="2">
    <source>
        <dbReference type="SAM" id="SignalP"/>
    </source>
</evidence>
<dbReference type="RefSeq" id="XP_022296517.1">
    <property type="nucleotide sequence ID" value="XM_022440809.1"/>
</dbReference>
<sequence length="420" mass="47890">MEMLEWFTKIVLVFLILLSRPSPVENFKTRKMTSACSYTNRTLAGAELYDILCGCFHVSLRVSGDSFVVLTHLQEMFWKSVRKLYSKNVQFEVYHEESVALTYLGAIKCKKNTNQCQQSFENRFVNSTGLQTLQVHLLCESSIPTGALGPCHECRYVELFYNPQRFHSPPSPRPASAKTTNNNEDITDHVVYVVIVLVVAVVCAVTCISFFIYQKRKSKRNELSVECMSAEPLMHVSSSSKSVQEILIVDIDPQQLCSKRFREFLKTVPKLSPVCYIDHLDAVNENMYEWAHQKMKTCDFIIVVLTKELTTLFHSEPIDILQLSPYSDIVKYFLSQMNSDIHLNHALRYASVLFQPVEVHESFTKRLGNLSFKTVYDLTNFASGPSINNATSSELKRLLLTLGANNCDITRALHDVNDHV</sequence>
<dbReference type="RefSeq" id="XP_022296519.1">
    <property type="nucleotide sequence ID" value="XM_022440811.1"/>
</dbReference>
<dbReference type="AlphaFoldDB" id="A0A8B8AZC8"/>
<evidence type="ECO:0000313" key="3">
    <source>
        <dbReference type="Proteomes" id="UP000694844"/>
    </source>
</evidence>
<dbReference type="Proteomes" id="UP000694844">
    <property type="component" value="Chromosome 8"/>
</dbReference>
<organism evidence="3 4">
    <name type="scientific">Crassostrea virginica</name>
    <name type="common">Eastern oyster</name>
    <dbReference type="NCBI Taxonomy" id="6565"/>
    <lineage>
        <taxon>Eukaryota</taxon>
        <taxon>Metazoa</taxon>
        <taxon>Spiralia</taxon>
        <taxon>Lophotrochozoa</taxon>
        <taxon>Mollusca</taxon>
        <taxon>Bivalvia</taxon>
        <taxon>Autobranchia</taxon>
        <taxon>Pteriomorphia</taxon>
        <taxon>Ostreida</taxon>
        <taxon>Ostreoidea</taxon>
        <taxon>Ostreidae</taxon>
        <taxon>Crassostrea</taxon>
    </lineage>
</organism>
<feature type="chain" id="PRO_5044665930" evidence="2">
    <location>
        <begin position="27"/>
        <end position="420"/>
    </location>
</feature>
<evidence type="ECO:0000313" key="5">
    <source>
        <dbReference type="RefSeq" id="XP_022296519.1"/>
    </source>
</evidence>
<keyword evidence="1" id="KW-0472">Membrane</keyword>
<feature type="transmembrane region" description="Helical" evidence="1">
    <location>
        <begin position="190"/>
        <end position="213"/>
    </location>
</feature>
<dbReference type="KEGG" id="cvn:111106225"/>
<evidence type="ECO:0000313" key="4">
    <source>
        <dbReference type="RefSeq" id="XP_022296517.1"/>
    </source>
</evidence>
<dbReference type="GeneID" id="111106225"/>
<feature type="signal peptide" evidence="2">
    <location>
        <begin position="1"/>
        <end position="26"/>
    </location>
</feature>
<accession>A0A8B8AZC8</accession>
<protein>
    <submittedName>
        <fullName evidence="4 5">Uncharacterized protein LOC111106225</fullName>
    </submittedName>
</protein>
<gene>
    <name evidence="4 5" type="primary">LOC111106225</name>
</gene>
<keyword evidence="2" id="KW-0732">Signal</keyword>
<name>A0A8B8AZC8_CRAVI</name>
<reference evidence="4 5" key="1">
    <citation type="submission" date="2025-04" db="UniProtKB">
        <authorList>
            <consortium name="RefSeq"/>
        </authorList>
    </citation>
    <scope>IDENTIFICATION</scope>
    <source>
        <tissue evidence="4 5">Whole sample</tissue>
    </source>
</reference>
<evidence type="ECO:0000256" key="1">
    <source>
        <dbReference type="SAM" id="Phobius"/>
    </source>
</evidence>
<dbReference type="OrthoDB" id="6154985at2759"/>